<reference evidence="2 3" key="1">
    <citation type="journal article" date="2016" name="Nat. Commun.">
        <title>Thousands of microbial genomes shed light on interconnected biogeochemical processes in an aquifer system.</title>
        <authorList>
            <person name="Anantharaman K."/>
            <person name="Brown C.T."/>
            <person name="Hug L.A."/>
            <person name="Sharon I."/>
            <person name="Castelle C.J."/>
            <person name="Probst A.J."/>
            <person name="Thomas B.C."/>
            <person name="Singh A."/>
            <person name="Wilkins M.J."/>
            <person name="Karaoz U."/>
            <person name="Brodie E.L."/>
            <person name="Williams K.H."/>
            <person name="Hubbard S.S."/>
            <person name="Banfield J.F."/>
        </authorList>
    </citation>
    <scope>NUCLEOTIDE SEQUENCE [LARGE SCALE GENOMIC DNA]</scope>
</reference>
<dbReference type="EMBL" id="MFZI01000075">
    <property type="protein sequence ID" value="OGK18131.1"/>
    <property type="molecule type" value="Genomic_DNA"/>
</dbReference>
<dbReference type="Pfam" id="PF07995">
    <property type="entry name" value="GSDH"/>
    <property type="match status" value="1"/>
</dbReference>
<evidence type="ECO:0000313" key="2">
    <source>
        <dbReference type="EMBL" id="OGK18131.1"/>
    </source>
</evidence>
<protein>
    <recommendedName>
        <fullName evidence="1">Glucose/Sorbosone dehydrogenase domain-containing protein</fullName>
    </recommendedName>
</protein>
<proteinExistence type="predicted"/>
<evidence type="ECO:0000313" key="3">
    <source>
        <dbReference type="Proteomes" id="UP000177026"/>
    </source>
</evidence>
<dbReference type="AlphaFoldDB" id="A0A1F7GH02"/>
<comment type="caution">
    <text evidence="2">The sequence shown here is derived from an EMBL/GenBank/DDBJ whole genome shotgun (WGS) entry which is preliminary data.</text>
</comment>
<dbReference type="Proteomes" id="UP000177026">
    <property type="component" value="Unassembled WGS sequence"/>
</dbReference>
<gene>
    <name evidence="2" type="ORF">A2866_06590</name>
</gene>
<evidence type="ECO:0000259" key="1">
    <source>
        <dbReference type="Pfam" id="PF07995"/>
    </source>
</evidence>
<organism evidence="2 3">
    <name type="scientific">Candidatus Roizmanbacteria bacterium RIFCSPHIGHO2_01_FULL_39_8</name>
    <dbReference type="NCBI Taxonomy" id="1802033"/>
    <lineage>
        <taxon>Bacteria</taxon>
        <taxon>Candidatus Roizmaniibacteriota</taxon>
    </lineage>
</organism>
<accession>A0A1F7GH02</accession>
<dbReference type="InterPro" id="IPR012938">
    <property type="entry name" value="Glc/Sorbosone_DH"/>
</dbReference>
<dbReference type="SUPFAM" id="SSF50952">
    <property type="entry name" value="Soluble quinoprotein glucose dehydrogenase"/>
    <property type="match status" value="1"/>
</dbReference>
<dbReference type="Gene3D" id="2.120.10.30">
    <property type="entry name" value="TolB, C-terminal domain"/>
    <property type="match status" value="1"/>
</dbReference>
<dbReference type="PANTHER" id="PTHR19328">
    <property type="entry name" value="HEDGEHOG-INTERACTING PROTEIN"/>
    <property type="match status" value="1"/>
</dbReference>
<dbReference type="PANTHER" id="PTHR19328:SF13">
    <property type="entry name" value="HIPL1 PROTEIN"/>
    <property type="match status" value="1"/>
</dbReference>
<name>A0A1F7GH02_9BACT</name>
<sequence length="321" mass="35287">MKRIILLVIFILTIELLFIFRNDAKDKALSLTSPSRPITSQKIDTAAITTIAENLDTPWAIAFLPDGGMLVTERFGKVRLIDKGGKLQEEPIASLSQVKEIGEGGLLGILLHPDFSSNHFVYLYYTYSNTGEDTFNRVVRMKYENNSLKDEEILVDSIPGNSNHNGGRIKFGPDRNLYITTGDAQNPSQAQDTSTLGGKILRVTDEGKPVSDNSFGNLVYSYGHRNPQGIDWNNAGKLWETEHGRSGIQSGLDEVNIIEKGKNYGWPIIQGDETREGMMTPITNSGGDTWAPAGAAFIGDRLFFGGLRGQALYEAVINGND</sequence>
<dbReference type="InterPro" id="IPR011042">
    <property type="entry name" value="6-blade_b-propeller_TolB-like"/>
</dbReference>
<feature type="non-terminal residue" evidence="2">
    <location>
        <position position="321"/>
    </location>
</feature>
<feature type="domain" description="Glucose/Sorbosone dehydrogenase" evidence="1">
    <location>
        <begin position="55"/>
        <end position="317"/>
    </location>
</feature>
<dbReference type="InterPro" id="IPR011041">
    <property type="entry name" value="Quinoprot_gluc/sorb_DH_b-prop"/>
</dbReference>